<keyword evidence="1" id="KW-0472">Membrane</keyword>
<dbReference type="Proteomes" id="UP000292447">
    <property type="component" value="Chromosome II"/>
</dbReference>
<keyword evidence="1" id="KW-0812">Transmembrane</keyword>
<organism evidence="2 3">
    <name type="scientific">Metschnikowia aff. pulcherrima</name>
    <dbReference type="NCBI Taxonomy" id="2163413"/>
    <lineage>
        <taxon>Eukaryota</taxon>
        <taxon>Fungi</taxon>
        <taxon>Dikarya</taxon>
        <taxon>Ascomycota</taxon>
        <taxon>Saccharomycotina</taxon>
        <taxon>Pichiomycetes</taxon>
        <taxon>Metschnikowiaceae</taxon>
        <taxon>Metschnikowia</taxon>
    </lineage>
</organism>
<dbReference type="AlphaFoldDB" id="A0A4P6XP28"/>
<keyword evidence="1" id="KW-1133">Transmembrane helix</keyword>
<reference evidence="3" key="1">
    <citation type="submission" date="2019-03" db="EMBL/GenBank/DDBJ databases">
        <title>Snf2 controls pulcherriminic acid biosynthesis and connects pigmentation and antifungal activity of the yeast Metschnikowia pulcherrima.</title>
        <authorList>
            <person name="Gore-Lloyd D."/>
            <person name="Sumann I."/>
            <person name="Brachmann A.O."/>
            <person name="Schneeberger K."/>
            <person name="Ortiz-Merino R.A."/>
            <person name="Moreno-Beltran M."/>
            <person name="Schlaefli M."/>
            <person name="Kirner P."/>
            <person name="Santos Kron A."/>
            <person name="Wolfe K.H."/>
            <person name="Piel J."/>
            <person name="Ahrens C.H."/>
            <person name="Henk D."/>
            <person name="Freimoser F.M."/>
        </authorList>
    </citation>
    <scope>NUCLEOTIDE SEQUENCE [LARGE SCALE GENOMIC DNA]</scope>
    <source>
        <strain evidence="3">APC 1.2</strain>
    </source>
</reference>
<gene>
    <name evidence="2" type="ORF">METSCH_B09900</name>
</gene>
<feature type="transmembrane region" description="Helical" evidence="1">
    <location>
        <begin position="60"/>
        <end position="79"/>
    </location>
</feature>
<sequence length="103" mass="11452">MFRITTKLAQPGFKLTARPAQLCIFAKRTYLVKTKAKNFNKLLDRIGDEKTAVSQKTIKAVRMVGAGSIILVICSLFWASSLTAPVKETPVDMGNLTHDVRDR</sequence>
<proteinExistence type="predicted"/>
<protein>
    <submittedName>
        <fullName evidence="2">Uncharacterized protein</fullName>
    </submittedName>
</protein>
<accession>A0A4P6XP28</accession>
<keyword evidence="3" id="KW-1185">Reference proteome</keyword>
<evidence type="ECO:0000256" key="1">
    <source>
        <dbReference type="SAM" id="Phobius"/>
    </source>
</evidence>
<evidence type="ECO:0000313" key="3">
    <source>
        <dbReference type="Proteomes" id="UP000292447"/>
    </source>
</evidence>
<dbReference type="EMBL" id="CP034457">
    <property type="protein sequence ID" value="QBM87778.1"/>
    <property type="molecule type" value="Genomic_DNA"/>
</dbReference>
<name>A0A4P6XP28_9ASCO</name>
<evidence type="ECO:0000313" key="2">
    <source>
        <dbReference type="EMBL" id="QBM87778.1"/>
    </source>
</evidence>